<feature type="transmembrane region" description="Helical" evidence="20">
    <location>
        <begin position="701"/>
        <end position="722"/>
    </location>
</feature>
<feature type="binding site" evidence="18">
    <location>
        <position position="412"/>
    </location>
    <ligand>
        <name>ATP</name>
        <dbReference type="ChEBI" id="CHEBI:30616"/>
    </ligand>
</feature>
<dbReference type="EMBL" id="OB662241">
    <property type="protein sequence ID" value="CAD7229725.1"/>
    <property type="molecule type" value="Genomic_DNA"/>
</dbReference>
<evidence type="ECO:0000256" key="3">
    <source>
        <dbReference type="ARBA" id="ARBA00004308"/>
    </source>
</evidence>
<dbReference type="CDD" id="cd02073">
    <property type="entry name" value="P-type_ATPase_APLT_Dnf-like"/>
    <property type="match status" value="1"/>
</dbReference>
<dbReference type="GO" id="GO:0005886">
    <property type="term" value="C:plasma membrane"/>
    <property type="evidence" value="ECO:0007669"/>
    <property type="project" value="TreeGrafter"/>
</dbReference>
<feature type="transmembrane region" description="Helical" evidence="20">
    <location>
        <begin position="856"/>
        <end position="876"/>
    </location>
</feature>
<feature type="transmembrane region" description="Helical" evidence="20">
    <location>
        <begin position="119"/>
        <end position="141"/>
    </location>
</feature>
<dbReference type="PRINTS" id="PR00119">
    <property type="entry name" value="CATATPASE"/>
</dbReference>
<keyword evidence="7 19" id="KW-0479">Metal-binding</keyword>
<dbReference type="InterPro" id="IPR006539">
    <property type="entry name" value="P-type_ATPase_IV"/>
</dbReference>
<evidence type="ECO:0000256" key="19">
    <source>
        <dbReference type="PIRSR" id="PIRSR606539-3"/>
    </source>
</evidence>
<evidence type="ECO:0000313" key="22">
    <source>
        <dbReference type="EMBL" id="CAD7229725.1"/>
    </source>
</evidence>
<feature type="transmembrane region" description="Helical" evidence="20">
    <location>
        <begin position="784"/>
        <end position="804"/>
    </location>
</feature>
<dbReference type="SFLD" id="SFLDG00002">
    <property type="entry name" value="C1.7:_P-type_atpase_like"/>
    <property type="match status" value="1"/>
</dbReference>
<evidence type="ECO:0000256" key="7">
    <source>
        <dbReference type="ARBA" id="ARBA00022723"/>
    </source>
</evidence>
<comment type="similarity">
    <text evidence="5 20">Belongs to the cation transport ATPase (P-type) (TC 3.A.3) family. Type IV subfamily.</text>
</comment>
<feature type="binding site" evidence="18">
    <location>
        <position position="232"/>
    </location>
    <ligand>
        <name>ATP</name>
        <dbReference type="ChEBI" id="CHEBI:30616"/>
    </ligand>
</feature>
<feature type="binding site" evidence="18">
    <location>
        <position position="611"/>
    </location>
    <ligand>
        <name>ATP</name>
        <dbReference type="ChEBI" id="CHEBI:30616"/>
    </ligand>
</feature>
<feature type="binding site" evidence="18">
    <location>
        <position position="379"/>
    </location>
    <ligand>
        <name>ATP</name>
        <dbReference type="ChEBI" id="CHEBI:30616"/>
    </ligand>
</feature>
<feature type="binding site" evidence="18">
    <location>
        <position position="231"/>
    </location>
    <ligand>
        <name>ATP</name>
        <dbReference type="ChEBI" id="CHEBI:30616"/>
    </ligand>
</feature>
<dbReference type="OrthoDB" id="377733at2759"/>
<dbReference type="Pfam" id="PF13246">
    <property type="entry name" value="Cation_ATPase"/>
    <property type="match status" value="1"/>
</dbReference>
<reference evidence="22" key="1">
    <citation type="submission" date="2020-11" db="EMBL/GenBank/DDBJ databases">
        <authorList>
            <person name="Tran Van P."/>
        </authorList>
    </citation>
    <scope>NUCLEOTIDE SEQUENCE</scope>
</reference>
<keyword evidence="13" id="KW-0333">Golgi apparatus</keyword>
<dbReference type="NCBIfam" id="TIGR01652">
    <property type="entry name" value="ATPase-Plipid"/>
    <property type="match status" value="1"/>
</dbReference>
<dbReference type="InterPro" id="IPR023299">
    <property type="entry name" value="ATPase_P-typ_cyto_dom_N"/>
</dbReference>
<feature type="binding site" evidence="18">
    <location>
        <position position="612"/>
    </location>
    <ligand>
        <name>ATP</name>
        <dbReference type="ChEBI" id="CHEBI:30616"/>
    </ligand>
</feature>
<feature type="binding site" evidence="18">
    <location>
        <position position="493"/>
    </location>
    <ligand>
        <name>ATP</name>
        <dbReference type="ChEBI" id="CHEBI:30616"/>
    </ligand>
</feature>
<evidence type="ECO:0000256" key="2">
    <source>
        <dbReference type="ARBA" id="ARBA00004141"/>
    </source>
</evidence>
<evidence type="ECO:0000256" key="18">
    <source>
        <dbReference type="PIRSR" id="PIRSR606539-2"/>
    </source>
</evidence>
<comment type="catalytic activity">
    <reaction evidence="16">
        <text>a 1,2-diacyl-sn-glycero-3-phospho-L-serine(out) + ATP + H2O = a 1,2-diacyl-sn-glycero-3-phospho-L-serine(in) + ADP + phosphate + H(+)</text>
        <dbReference type="Rhea" id="RHEA:38567"/>
        <dbReference type="ChEBI" id="CHEBI:15377"/>
        <dbReference type="ChEBI" id="CHEBI:15378"/>
        <dbReference type="ChEBI" id="CHEBI:30616"/>
        <dbReference type="ChEBI" id="CHEBI:43474"/>
        <dbReference type="ChEBI" id="CHEBI:57262"/>
        <dbReference type="ChEBI" id="CHEBI:456216"/>
    </reaction>
    <physiologicalReaction direction="left-to-right" evidence="16">
        <dbReference type="Rhea" id="RHEA:38568"/>
    </physiologicalReaction>
</comment>
<feature type="binding site" evidence="18">
    <location>
        <position position="494"/>
    </location>
    <ligand>
        <name>ATP</name>
        <dbReference type="ChEBI" id="CHEBI:30616"/>
    </ligand>
</feature>
<feature type="transmembrane region" description="Helical" evidence="20">
    <location>
        <begin position="816"/>
        <end position="836"/>
    </location>
</feature>
<evidence type="ECO:0000256" key="12">
    <source>
        <dbReference type="ARBA" id="ARBA00022989"/>
    </source>
</evidence>
<organism evidence="22">
    <name type="scientific">Cyprideis torosa</name>
    <dbReference type="NCBI Taxonomy" id="163714"/>
    <lineage>
        <taxon>Eukaryota</taxon>
        <taxon>Metazoa</taxon>
        <taxon>Ecdysozoa</taxon>
        <taxon>Arthropoda</taxon>
        <taxon>Crustacea</taxon>
        <taxon>Oligostraca</taxon>
        <taxon>Ostracoda</taxon>
        <taxon>Podocopa</taxon>
        <taxon>Podocopida</taxon>
        <taxon>Cytherocopina</taxon>
        <taxon>Cytheroidea</taxon>
        <taxon>Cytherideidae</taxon>
        <taxon>Cyprideis</taxon>
    </lineage>
</organism>
<dbReference type="FunFam" id="3.40.1110.10:FF:000035">
    <property type="entry name" value="Phospholipid-transporting ATPase"/>
    <property type="match status" value="1"/>
</dbReference>
<keyword evidence="14 20" id="KW-0472">Membrane</keyword>
<dbReference type="SUPFAM" id="SSF56784">
    <property type="entry name" value="HAD-like"/>
    <property type="match status" value="1"/>
</dbReference>
<evidence type="ECO:0000256" key="17">
    <source>
        <dbReference type="PIRSR" id="PIRSR606539-1"/>
    </source>
</evidence>
<dbReference type="SUPFAM" id="SSF81665">
    <property type="entry name" value="Calcium ATPase, transmembrane domain M"/>
    <property type="match status" value="1"/>
</dbReference>
<dbReference type="SUPFAM" id="SSF81660">
    <property type="entry name" value="Metal cation-transporting ATPase, ATP-binding domain N"/>
    <property type="match status" value="1"/>
</dbReference>
<dbReference type="GO" id="GO:0016887">
    <property type="term" value="F:ATP hydrolysis activity"/>
    <property type="evidence" value="ECO:0007669"/>
    <property type="project" value="InterPro"/>
</dbReference>
<dbReference type="PROSITE" id="PS00154">
    <property type="entry name" value="ATPASE_E1_E2"/>
    <property type="match status" value="1"/>
</dbReference>
<feature type="binding site" evidence="19">
    <location>
        <position position="612"/>
    </location>
    <ligand>
        <name>Mg(2+)</name>
        <dbReference type="ChEBI" id="CHEBI:18420"/>
    </ligand>
</feature>
<comment type="catalytic activity">
    <reaction evidence="15 20">
        <text>ATP + H2O + phospholipidSide 1 = ADP + phosphate + phospholipidSide 2.</text>
        <dbReference type="EC" id="7.6.2.1"/>
    </reaction>
</comment>
<evidence type="ECO:0000256" key="16">
    <source>
        <dbReference type="ARBA" id="ARBA00051303"/>
    </source>
</evidence>
<dbReference type="InterPro" id="IPR032630">
    <property type="entry name" value="P_typ_ATPase_c"/>
</dbReference>
<evidence type="ECO:0000256" key="8">
    <source>
        <dbReference type="ARBA" id="ARBA00022741"/>
    </source>
</evidence>
<dbReference type="NCBIfam" id="TIGR01494">
    <property type="entry name" value="ATPase_P-type"/>
    <property type="match status" value="2"/>
</dbReference>
<keyword evidence="6 20" id="KW-0812">Transmembrane</keyword>
<dbReference type="GO" id="GO:0000287">
    <property type="term" value="F:magnesium ion binding"/>
    <property type="evidence" value="ECO:0007669"/>
    <property type="project" value="UniProtKB-UniRule"/>
</dbReference>
<dbReference type="InterPro" id="IPR044492">
    <property type="entry name" value="P_typ_ATPase_HD_dom"/>
</dbReference>
<dbReference type="InterPro" id="IPR018303">
    <property type="entry name" value="ATPase_P-typ_P_site"/>
</dbReference>
<feature type="binding site" evidence="18">
    <location>
        <position position="315"/>
    </location>
    <ligand>
        <name>ATP</name>
        <dbReference type="ChEBI" id="CHEBI:30616"/>
    </ligand>
</feature>
<evidence type="ECO:0000256" key="6">
    <source>
        <dbReference type="ARBA" id="ARBA00022692"/>
    </source>
</evidence>
<evidence type="ECO:0000256" key="15">
    <source>
        <dbReference type="ARBA" id="ARBA00034036"/>
    </source>
</evidence>
<feature type="active site" description="4-aspartylphosphate intermediate" evidence="17">
    <location>
        <position position="230"/>
    </location>
</feature>
<dbReference type="InterPro" id="IPR023214">
    <property type="entry name" value="HAD_sf"/>
</dbReference>
<keyword evidence="10 19" id="KW-0460">Magnesium</keyword>
<evidence type="ECO:0000256" key="10">
    <source>
        <dbReference type="ARBA" id="ARBA00022842"/>
    </source>
</evidence>
<dbReference type="Gene3D" id="3.40.1110.10">
    <property type="entry name" value="Calcium-transporting ATPase, cytoplasmic domain N"/>
    <property type="match status" value="1"/>
</dbReference>
<evidence type="ECO:0000256" key="21">
    <source>
        <dbReference type="SAM" id="MobiDB-lite"/>
    </source>
</evidence>
<keyword evidence="12 20" id="KW-1133">Transmembrane helix</keyword>
<feature type="binding site" evidence="18">
    <location>
        <position position="230"/>
    </location>
    <ligand>
        <name>ATP</name>
        <dbReference type="ChEBI" id="CHEBI:30616"/>
    </ligand>
</feature>
<feature type="binding site" evidence="18">
    <location>
        <position position="582"/>
    </location>
    <ligand>
        <name>ATP</name>
        <dbReference type="ChEBI" id="CHEBI:30616"/>
    </ligand>
</feature>
<keyword evidence="8 18" id="KW-0547">Nucleotide-binding</keyword>
<evidence type="ECO:0000256" key="14">
    <source>
        <dbReference type="ARBA" id="ARBA00023136"/>
    </source>
</evidence>
<keyword evidence="11 20" id="KW-1278">Translocase</keyword>
<keyword evidence="9 18" id="KW-0067">ATP-binding</keyword>
<dbReference type="Gene3D" id="2.70.150.10">
    <property type="entry name" value="Calcium-transporting ATPase, cytoplasmic transduction domain A"/>
    <property type="match status" value="1"/>
</dbReference>
<dbReference type="AlphaFoldDB" id="A0A7R8WDN2"/>
<evidence type="ECO:0000256" key="20">
    <source>
        <dbReference type="RuleBase" id="RU362033"/>
    </source>
</evidence>
<accession>A0A7R8WDN2</accession>
<feature type="binding site" evidence="19">
    <location>
        <position position="230"/>
    </location>
    <ligand>
        <name>Mg(2+)</name>
        <dbReference type="ChEBI" id="CHEBI:18420"/>
    </ligand>
</feature>
<feature type="binding site" evidence="18">
    <location>
        <position position="588"/>
    </location>
    <ligand>
        <name>ATP</name>
        <dbReference type="ChEBI" id="CHEBI:30616"/>
    </ligand>
</feature>
<feature type="transmembrane region" description="Helical" evidence="20">
    <location>
        <begin position="743"/>
        <end position="764"/>
    </location>
</feature>
<dbReference type="Gene3D" id="3.40.50.1000">
    <property type="entry name" value="HAD superfamily/HAD-like"/>
    <property type="match status" value="2"/>
</dbReference>
<name>A0A7R8WDN2_9CRUS</name>
<feature type="region of interest" description="Disordered" evidence="21">
    <location>
        <begin position="929"/>
        <end position="962"/>
    </location>
</feature>
<feature type="binding site" evidence="18">
    <location>
        <position position="356"/>
    </location>
    <ligand>
        <name>ATP</name>
        <dbReference type="ChEBI" id="CHEBI:30616"/>
    </ligand>
</feature>
<dbReference type="GO" id="GO:0005802">
    <property type="term" value="C:trans-Golgi network"/>
    <property type="evidence" value="ECO:0007669"/>
    <property type="project" value="TreeGrafter"/>
</dbReference>
<feature type="binding site" evidence="18">
    <location>
        <position position="492"/>
    </location>
    <ligand>
        <name>ATP</name>
        <dbReference type="ChEBI" id="CHEBI:30616"/>
    </ligand>
</feature>
<dbReference type="GO" id="GO:0045332">
    <property type="term" value="P:phospholipid translocation"/>
    <property type="evidence" value="ECO:0007669"/>
    <property type="project" value="TreeGrafter"/>
</dbReference>
<dbReference type="GO" id="GO:0140326">
    <property type="term" value="F:ATPase-coupled intramembrane lipid transporter activity"/>
    <property type="evidence" value="ECO:0007669"/>
    <property type="project" value="UniProtKB-EC"/>
</dbReference>
<dbReference type="PANTHER" id="PTHR24092">
    <property type="entry name" value="PROBABLE PHOSPHOLIPID-TRANSPORTING ATPASE"/>
    <property type="match status" value="1"/>
</dbReference>
<evidence type="ECO:0000256" key="1">
    <source>
        <dbReference type="ARBA" id="ARBA00001946"/>
    </source>
</evidence>
<gene>
    <name evidence="22" type="ORF">CTOB1V02_LOCUS7593</name>
</gene>
<dbReference type="PANTHER" id="PTHR24092:SF150">
    <property type="entry name" value="PHOSPHOLIPID-TRANSPORTING ATPASE"/>
    <property type="match status" value="1"/>
</dbReference>
<feature type="binding site" evidence="19">
    <location>
        <position position="608"/>
    </location>
    <ligand>
        <name>Mg(2+)</name>
        <dbReference type="ChEBI" id="CHEBI:18420"/>
    </ligand>
</feature>
<evidence type="ECO:0000256" key="4">
    <source>
        <dbReference type="ARBA" id="ARBA00004555"/>
    </source>
</evidence>
<comment type="subcellular location">
    <subcellularLocation>
        <location evidence="3">Endomembrane system</location>
    </subcellularLocation>
    <subcellularLocation>
        <location evidence="4">Golgi apparatus</location>
    </subcellularLocation>
    <subcellularLocation>
        <location evidence="2 20">Membrane</location>
        <topology evidence="2 20">Multi-pass membrane protein</topology>
    </subcellularLocation>
</comment>
<feature type="transmembrane region" description="Helical" evidence="20">
    <location>
        <begin position="161"/>
        <end position="187"/>
    </location>
</feature>
<dbReference type="Pfam" id="PF16212">
    <property type="entry name" value="PhoLip_ATPase_C"/>
    <property type="match status" value="1"/>
</dbReference>
<dbReference type="SFLD" id="SFLDF00027">
    <property type="entry name" value="p-type_atpase"/>
    <property type="match status" value="1"/>
</dbReference>
<evidence type="ECO:0000256" key="13">
    <source>
        <dbReference type="ARBA" id="ARBA00023034"/>
    </source>
</evidence>
<protein>
    <recommendedName>
        <fullName evidence="20">Phospholipid-transporting ATPase</fullName>
        <ecNumber evidence="20">7.6.2.1</ecNumber>
    </recommendedName>
</protein>
<sequence length="1075" mass="121099">MAYVETANLDGETNLKIRQALPQTAALLEAKDLNRWTATIECEPPNRHLYEFNGNLREQEKAPVALGPDQIFLRGAKLRNTHWAYGAVIYTGHESKFMKNSSPAPLKRSTVDKATNWQILWLFLLLIVLCLISAIASEVWNGRHLPRDWYLGLDELSANNFGYNLLTFIILYNNLIPISLLVTIEVVRFIQAGFISMDLDMYFEETDTPAVARTSNLNEELGQVKYILSDKTGTLTKNVMDFKSCSVAGEVYPLETLELMKVSRLLETRKLKQGNHEHILFMEHFMVLLSSCHTVIPERDATTGNIVYHAASPDERALVRGAAELGYVFTQRTPTTMTVDALGQEQVFEVLHVLEFTSQRKRMSLILRNAEGKIMLYSKGADTVIYERLAPNQQFKSVTLNHLEMFATQGLRTLCCAVAEIDPVFYESWKETYHKASIALHDRENKLDEASNLIERNLTLLGATAIEDKLQDQVPETISALQSADIAVWILTGDKQETAINIGYACKLLTPQMVLIIVNEPSLDTTREMILRHISEFGDALRKLNDCGLIIDGTSLKYALSSDMRRDFLDLCISCRAVICCRVTPMQKAEVVELLTQSTGSVTLAIGDGANDVAMIQKAHVGVGISGQEGMQAVCASDYAIAQFKFLRKLLFVHGSWCYHRMCKLILYSFYKNICLYIIELWYAIWSAWSGQTLFERWCIGLYNVIFTVLPPLALGLFDRICSAETMLKYPGLYKMSQDSETFNVKTFWFWVINSILHSILLFWLPASAMSHDVAWGNGRDGGYLMLGNMVYTYVVVTVCLKAGLEMNCWTVFSHLAIWGSISCWFLFFLFYSALWPVIPVAPDMAQMASITFSSPVFWFGLFLFPFIALLGDLLYKVIHTTLFKSLAEDIRESEIKEDDPGKVLLKATKQRWWHSLLCCGGGSTVHPELPRGSETNNTPHLAPAESAPNRNALSHSHHAPNYGTLHALSRQRHPGDFDDESTPLIGGFRVTQMHVISMPPHQQFLLTETARLLKNVKNVFRRTTPGDLEVELSHGYAFSQEEHGAVSQSEVIRAYDTSIPKPGAHGLPPVLPRF</sequence>
<dbReference type="EC" id="7.6.2.1" evidence="20"/>
<dbReference type="InterPro" id="IPR023298">
    <property type="entry name" value="ATPase_P-typ_TM_dom_sf"/>
</dbReference>
<dbReference type="InterPro" id="IPR036412">
    <property type="entry name" value="HAD-like_sf"/>
</dbReference>
<feature type="binding site" evidence="19">
    <location>
        <position position="232"/>
    </location>
    <ligand>
        <name>Mg(2+)</name>
        <dbReference type="ChEBI" id="CHEBI:18420"/>
    </ligand>
</feature>
<evidence type="ECO:0000256" key="5">
    <source>
        <dbReference type="ARBA" id="ARBA00008109"/>
    </source>
</evidence>
<dbReference type="FunFam" id="3.40.50.1000:FF:000010">
    <property type="entry name" value="Phospholipid-transporting ATPase"/>
    <property type="match status" value="1"/>
</dbReference>
<dbReference type="InterPro" id="IPR001757">
    <property type="entry name" value="P_typ_ATPase"/>
</dbReference>
<dbReference type="SFLD" id="SFLDS00003">
    <property type="entry name" value="Haloacid_Dehalogenase"/>
    <property type="match status" value="1"/>
</dbReference>
<evidence type="ECO:0000256" key="9">
    <source>
        <dbReference type="ARBA" id="ARBA00022840"/>
    </source>
</evidence>
<feature type="transmembrane region" description="Helical" evidence="20">
    <location>
        <begin position="670"/>
        <end position="689"/>
    </location>
</feature>
<proteinExistence type="inferred from homology"/>
<dbReference type="Gene3D" id="1.20.1110.10">
    <property type="entry name" value="Calcium-transporting ATPase, transmembrane domain"/>
    <property type="match status" value="1"/>
</dbReference>
<dbReference type="GO" id="GO:0005524">
    <property type="term" value="F:ATP binding"/>
    <property type="evidence" value="ECO:0007669"/>
    <property type="project" value="UniProtKB-UniRule"/>
</dbReference>
<comment type="cofactor">
    <cofactor evidence="1 19">
        <name>Mg(2+)</name>
        <dbReference type="ChEBI" id="CHEBI:18420"/>
    </cofactor>
</comment>
<evidence type="ECO:0000256" key="11">
    <source>
        <dbReference type="ARBA" id="ARBA00022967"/>
    </source>
</evidence>